<dbReference type="SUPFAM" id="SSF54593">
    <property type="entry name" value="Glyoxalase/Bleomycin resistance protein/Dihydroxybiphenyl dioxygenase"/>
    <property type="match status" value="1"/>
</dbReference>
<dbReference type="InterPro" id="IPR029068">
    <property type="entry name" value="Glyas_Bleomycin-R_OHBP_Dase"/>
</dbReference>
<dbReference type="Gene3D" id="3.30.720.120">
    <property type="match status" value="1"/>
</dbReference>
<dbReference type="PROSITE" id="PS51819">
    <property type="entry name" value="VOC"/>
    <property type="match status" value="1"/>
</dbReference>
<dbReference type="InterPro" id="IPR037523">
    <property type="entry name" value="VOC_core"/>
</dbReference>
<protein>
    <recommendedName>
        <fullName evidence="2">VOC domain-containing protein</fullName>
    </recommendedName>
</protein>
<dbReference type="Gene3D" id="3.30.720.110">
    <property type="match status" value="1"/>
</dbReference>
<evidence type="ECO:0000313" key="3">
    <source>
        <dbReference type="EMBL" id="GEB52422.1"/>
    </source>
</evidence>
<dbReference type="Proteomes" id="UP000319210">
    <property type="component" value="Unassembled WGS sequence"/>
</dbReference>
<gene>
    <name evidence="3" type="ORF">SCA03_49730</name>
</gene>
<keyword evidence="4" id="KW-1185">Reference proteome</keyword>
<proteinExistence type="predicted"/>
<dbReference type="EMBL" id="BJMM01000031">
    <property type="protein sequence ID" value="GEB52422.1"/>
    <property type="molecule type" value="Genomic_DNA"/>
</dbReference>
<name>A0A4Y3R4E2_STRCI</name>
<dbReference type="AlphaFoldDB" id="A0A4Y3R4E2"/>
<accession>A0A4Y3R4E2</accession>
<dbReference type="InterPro" id="IPR004360">
    <property type="entry name" value="Glyas_Fos-R_dOase_dom"/>
</dbReference>
<evidence type="ECO:0000259" key="2">
    <source>
        <dbReference type="PROSITE" id="PS51819"/>
    </source>
</evidence>
<dbReference type="PANTHER" id="PTHR34109:SF1">
    <property type="entry name" value="VOC DOMAIN-CONTAINING PROTEIN"/>
    <property type="match status" value="1"/>
</dbReference>
<evidence type="ECO:0000256" key="1">
    <source>
        <dbReference type="SAM" id="MobiDB-lite"/>
    </source>
</evidence>
<reference evidence="3 4" key="1">
    <citation type="submission" date="2019-06" db="EMBL/GenBank/DDBJ databases">
        <title>Whole genome shotgun sequence of Streptomyces cacaoi subsp. cacaoi NBRC 12748.</title>
        <authorList>
            <person name="Hosoyama A."/>
            <person name="Uohara A."/>
            <person name="Ohji S."/>
            <person name="Ichikawa N."/>
        </authorList>
    </citation>
    <scope>NUCLEOTIDE SEQUENCE [LARGE SCALE GENOMIC DNA]</scope>
    <source>
        <strain evidence="3 4">NBRC 12748</strain>
    </source>
</reference>
<organism evidence="3 4">
    <name type="scientific">Streptomyces cacaoi</name>
    <dbReference type="NCBI Taxonomy" id="1898"/>
    <lineage>
        <taxon>Bacteria</taxon>
        <taxon>Bacillati</taxon>
        <taxon>Actinomycetota</taxon>
        <taxon>Actinomycetes</taxon>
        <taxon>Kitasatosporales</taxon>
        <taxon>Streptomycetaceae</taxon>
        <taxon>Streptomyces</taxon>
    </lineage>
</organism>
<evidence type="ECO:0000313" key="4">
    <source>
        <dbReference type="Proteomes" id="UP000319210"/>
    </source>
</evidence>
<feature type="domain" description="VOC" evidence="2">
    <location>
        <begin position="37"/>
        <end position="155"/>
    </location>
</feature>
<dbReference type="PANTHER" id="PTHR34109">
    <property type="entry name" value="BNAUNNG04460D PROTEIN-RELATED"/>
    <property type="match status" value="1"/>
</dbReference>
<dbReference type="RefSeq" id="WP_169729607.1">
    <property type="nucleotide sequence ID" value="NZ_BJMM01000031.1"/>
</dbReference>
<comment type="caution">
    <text evidence="3">The sequence shown here is derived from an EMBL/GenBank/DDBJ whole genome shotgun (WGS) entry which is preliminary data.</text>
</comment>
<sequence>MVENPGSAGNAANPADPADPADPANRANPVNPVNPVNRAYPALTYRDPRVAVDFLEKAFGFEQRHVYEGEDGGIVHAELRLGDAWILLGPAAESGPMGGLGPAAVYVVVADPDAHHTRAVETGAEIVMPLSDMDYGSREYAAKDPEGNLWSFGTYRPGV</sequence>
<dbReference type="Pfam" id="PF00903">
    <property type="entry name" value="Glyoxalase"/>
    <property type="match status" value="1"/>
</dbReference>
<feature type="region of interest" description="Disordered" evidence="1">
    <location>
        <begin position="1"/>
        <end position="37"/>
    </location>
</feature>
<feature type="compositionally biased region" description="Low complexity" evidence="1">
    <location>
        <begin position="10"/>
        <end position="37"/>
    </location>
</feature>